<name>A0ABN7E9L2_SPIIN</name>
<gene>
    <name evidence="1" type="ORF">SI7747_UN020559</name>
</gene>
<evidence type="ECO:0000313" key="2">
    <source>
        <dbReference type="Proteomes" id="UP001189122"/>
    </source>
</evidence>
<accession>A0ABN7E9L2</accession>
<evidence type="ECO:0000313" key="1">
    <source>
        <dbReference type="EMBL" id="CAA6674201.1"/>
    </source>
</evidence>
<proteinExistence type="predicted"/>
<keyword evidence="2" id="KW-1185">Reference proteome</keyword>
<reference evidence="2" key="1">
    <citation type="journal article" date="2020" name="Sci. Rep.">
        <title>Chromosome-scale genome assembly for the duckweed Spirodela intermedia, integrating cytogenetic maps, PacBio and Oxford Nanopore libraries.</title>
        <authorList>
            <person name="Hoang P.T.N."/>
            <person name="Fiebig A."/>
            <person name="Novak P."/>
            <person name="Macas J."/>
            <person name="Cao H.X."/>
            <person name="Stepanenko A."/>
            <person name="Chen G."/>
            <person name="Borisjuk N."/>
            <person name="Scholz U."/>
            <person name="Schubert I."/>
        </authorList>
    </citation>
    <scope>NUCLEOTIDE SEQUENCE [LARGE SCALE GENOMIC DNA]</scope>
</reference>
<comment type="caution">
    <text evidence="1">The sequence shown here is derived from an EMBL/GenBank/DDBJ whole genome shotgun (WGS) entry which is preliminary data.</text>
</comment>
<organism evidence="1 2">
    <name type="scientific">Spirodela intermedia</name>
    <name type="common">Intermediate duckweed</name>
    <dbReference type="NCBI Taxonomy" id="51605"/>
    <lineage>
        <taxon>Eukaryota</taxon>
        <taxon>Viridiplantae</taxon>
        <taxon>Streptophyta</taxon>
        <taxon>Embryophyta</taxon>
        <taxon>Tracheophyta</taxon>
        <taxon>Spermatophyta</taxon>
        <taxon>Magnoliopsida</taxon>
        <taxon>Liliopsida</taxon>
        <taxon>Araceae</taxon>
        <taxon>Lemnoideae</taxon>
        <taxon>Spirodela</taxon>
    </lineage>
</organism>
<protein>
    <recommendedName>
        <fullName evidence="3">Ribosomal protein L2</fullName>
    </recommendedName>
</protein>
<dbReference type="EMBL" id="CACRZD030000088">
    <property type="protein sequence ID" value="CAA6674201.1"/>
    <property type="molecule type" value="Genomic_DNA"/>
</dbReference>
<evidence type="ECO:0008006" key="3">
    <source>
        <dbReference type="Google" id="ProtNLM"/>
    </source>
</evidence>
<dbReference type="Proteomes" id="UP001189122">
    <property type="component" value="Unassembled WGS sequence"/>
</dbReference>
<sequence>MHIIYLEENYHFFLCIFDKPASGSKRSRGVAASRGSSGLAWTDRHVCATPLPRHRWPAGCGARSGQYTKKKKI</sequence>